<comment type="caution">
    <text evidence="1">The sequence shown here is derived from an EMBL/GenBank/DDBJ whole genome shotgun (WGS) entry which is preliminary data.</text>
</comment>
<proteinExistence type="predicted"/>
<reference evidence="1" key="1">
    <citation type="submission" date="2020-09" db="EMBL/GenBank/DDBJ databases">
        <title>De no assembly of potato wild relative species, Solanum commersonii.</title>
        <authorList>
            <person name="Cho K."/>
        </authorList>
    </citation>
    <scope>NUCLEOTIDE SEQUENCE</scope>
    <source>
        <strain evidence="1">LZ3.2</strain>
        <tissue evidence="1">Leaf</tissue>
    </source>
</reference>
<evidence type="ECO:0000313" key="2">
    <source>
        <dbReference type="Proteomes" id="UP000824120"/>
    </source>
</evidence>
<dbReference type="AlphaFoldDB" id="A0A9J5VZ60"/>
<dbReference type="EMBL" id="JACXVP010000124">
    <property type="protein sequence ID" value="KAG5568428.1"/>
    <property type="molecule type" value="Genomic_DNA"/>
</dbReference>
<organism evidence="1 2">
    <name type="scientific">Solanum commersonii</name>
    <name type="common">Commerson's wild potato</name>
    <name type="synonym">Commerson's nightshade</name>
    <dbReference type="NCBI Taxonomy" id="4109"/>
    <lineage>
        <taxon>Eukaryota</taxon>
        <taxon>Viridiplantae</taxon>
        <taxon>Streptophyta</taxon>
        <taxon>Embryophyta</taxon>
        <taxon>Tracheophyta</taxon>
        <taxon>Spermatophyta</taxon>
        <taxon>Magnoliopsida</taxon>
        <taxon>eudicotyledons</taxon>
        <taxon>Gunneridae</taxon>
        <taxon>Pentapetalae</taxon>
        <taxon>asterids</taxon>
        <taxon>lamiids</taxon>
        <taxon>Solanales</taxon>
        <taxon>Solanaceae</taxon>
        <taxon>Solanoideae</taxon>
        <taxon>Solaneae</taxon>
        <taxon>Solanum</taxon>
    </lineage>
</organism>
<gene>
    <name evidence="1" type="ORF">H5410_064555</name>
</gene>
<dbReference type="Proteomes" id="UP000824120">
    <property type="component" value="Unassembled WGS sequence"/>
</dbReference>
<evidence type="ECO:0000313" key="1">
    <source>
        <dbReference type="EMBL" id="KAG5568428.1"/>
    </source>
</evidence>
<name>A0A9J5VZ60_SOLCO</name>
<keyword evidence="2" id="KW-1185">Reference proteome</keyword>
<protein>
    <submittedName>
        <fullName evidence="1">Uncharacterized protein</fullName>
    </submittedName>
</protein>
<accession>A0A9J5VZ60</accession>
<sequence length="37" mass="4147">MKDHLAHLVRIADTLGDLPFGLVHCLLAFTFQQLQAL</sequence>